<keyword evidence="2" id="KW-1185">Reference proteome</keyword>
<gene>
    <name evidence="1" type="ORF">TSUD_180720</name>
</gene>
<sequence>MLVVPPPLVLGSSHPLLVTKVVSSIDHLHTFAAWIWFDYLLISRGGKWLLLLDIPKKGRF</sequence>
<evidence type="ECO:0000313" key="1">
    <source>
        <dbReference type="EMBL" id="GAU44645.1"/>
    </source>
</evidence>
<accession>A0A2Z6P8P1</accession>
<organism evidence="1 2">
    <name type="scientific">Trifolium subterraneum</name>
    <name type="common">Subterranean clover</name>
    <dbReference type="NCBI Taxonomy" id="3900"/>
    <lineage>
        <taxon>Eukaryota</taxon>
        <taxon>Viridiplantae</taxon>
        <taxon>Streptophyta</taxon>
        <taxon>Embryophyta</taxon>
        <taxon>Tracheophyta</taxon>
        <taxon>Spermatophyta</taxon>
        <taxon>Magnoliopsida</taxon>
        <taxon>eudicotyledons</taxon>
        <taxon>Gunneridae</taxon>
        <taxon>Pentapetalae</taxon>
        <taxon>rosids</taxon>
        <taxon>fabids</taxon>
        <taxon>Fabales</taxon>
        <taxon>Fabaceae</taxon>
        <taxon>Papilionoideae</taxon>
        <taxon>50 kb inversion clade</taxon>
        <taxon>NPAAA clade</taxon>
        <taxon>Hologalegina</taxon>
        <taxon>IRL clade</taxon>
        <taxon>Trifolieae</taxon>
        <taxon>Trifolium</taxon>
    </lineage>
</organism>
<protein>
    <submittedName>
        <fullName evidence="1">Uncharacterized protein</fullName>
    </submittedName>
</protein>
<reference evidence="2" key="1">
    <citation type="journal article" date="2017" name="Front. Plant Sci.">
        <title>Climate Clever Clovers: New Paradigm to Reduce the Environmental Footprint of Ruminants by Breeding Low Methanogenic Forages Utilizing Haplotype Variation.</title>
        <authorList>
            <person name="Kaur P."/>
            <person name="Appels R."/>
            <person name="Bayer P.E."/>
            <person name="Keeble-Gagnere G."/>
            <person name="Wang J."/>
            <person name="Hirakawa H."/>
            <person name="Shirasawa K."/>
            <person name="Vercoe P."/>
            <person name="Stefanova K."/>
            <person name="Durmic Z."/>
            <person name="Nichols P."/>
            <person name="Revell C."/>
            <person name="Isobe S.N."/>
            <person name="Edwards D."/>
            <person name="Erskine W."/>
        </authorList>
    </citation>
    <scope>NUCLEOTIDE SEQUENCE [LARGE SCALE GENOMIC DNA]</scope>
    <source>
        <strain evidence="2">cv. Daliak</strain>
    </source>
</reference>
<dbReference type="AlphaFoldDB" id="A0A2Z6P8P1"/>
<dbReference type="Proteomes" id="UP000242715">
    <property type="component" value="Unassembled WGS sequence"/>
</dbReference>
<dbReference type="EMBL" id="DF974060">
    <property type="protein sequence ID" value="GAU44645.1"/>
    <property type="molecule type" value="Genomic_DNA"/>
</dbReference>
<name>A0A2Z6P8P1_TRISU</name>
<evidence type="ECO:0000313" key="2">
    <source>
        <dbReference type="Proteomes" id="UP000242715"/>
    </source>
</evidence>
<proteinExistence type="predicted"/>